<dbReference type="eggNOG" id="KOG0504">
    <property type="taxonomic scope" value="Eukaryota"/>
</dbReference>
<dbReference type="SUPFAM" id="SSF48403">
    <property type="entry name" value="Ankyrin repeat"/>
    <property type="match status" value="2"/>
</dbReference>
<evidence type="ECO:0000256" key="1">
    <source>
        <dbReference type="ARBA" id="ARBA00022737"/>
    </source>
</evidence>
<accession>Q174Y0</accession>
<organism evidence="5 6">
    <name type="scientific">Aedes aegypti</name>
    <name type="common">Yellowfever mosquito</name>
    <name type="synonym">Culex aegypti</name>
    <dbReference type="NCBI Taxonomy" id="7159"/>
    <lineage>
        <taxon>Eukaryota</taxon>
        <taxon>Metazoa</taxon>
        <taxon>Ecdysozoa</taxon>
        <taxon>Arthropoda</taxon>
        <taxon>Hexapoda</taxon>
        <taxon>Insecta</taxon>
        <taxon>Pterygota</taxon>
        <taxon>Neoptera</taxon>
        <taxon>Endopterygota</taxon>
        <taxon>Diptera</taxon>
        <taxon>Nematocera</taxon>
        <taxon>Culicoidea</taxon>
        <taxon>Culicidae</taxon>
        <taxon>Culicinae</taxon>
        <taxon>Aedini</taxon>
        <taxon>Aedes</taxon>
        <taxon>Stegomyia</taxon>
    </lineage>
</organism>
<feature type="repeat" description="ANK" evidence="3">
    <location>
        <begin position="1020"/>
        <end position="1052"/>
    </location>
</feature>
<reference evidence="5" key="1">
    <citation type="submission" date="2005-10" db="EMBL/GenBank/DDBJ databases">
        <authorList>
            <person name="Loftus B.J."/>
            <person name="Nene V.M."/>
            <person name="Hannick L.I."/>
            <person name="Bidwell S."/>
            <person name="Haas B."/>
            <person name="Amedeo P."/>
            <person name="Orvis J."/>
            <person name="Wortman J.R."/>
            <person name="White O.R."/>
            <person name="Salzberg S."/>
            <person name="Shumway M."/>
            <person name="Koo H."/>
            <person name="Zhao Y."/>
            <person name="Holmes M."/>
            <person name="Miller J."/>
            <person name="Schatz M."/>
            <person name="Pop M."/>
            <person name="Pai G."/>
            <person name="Utterback T."/>
            <person name="Rogers Y.-H."/>
            <person name="Kravitz S."/>
            <person name="Fraser C.M."/>
        </authorList>
    </citation>
    <scope>NUCLEOTIDE SEQUENCE</scope>
    <source>
        <strain evidence="5">Liverpool</strain>
    </source>
</reference>
<evidence type="ECO:0000313" key="6">
    <source>
        <dbReference type="Proteomes" id="UP000682892"/>
    </source>
</evidence>
<feature type="repeat" description="ANK" evidence="3">
    <location>
        <begin position="649"/>
        <end position="681"/>
    </location>
</feature>
<dbReference type="AlphaFoldDB" id="Q174Y0"/>
<dbReference type="KEGG" id="aag:5568315"/>
<evidence type="ECO:0000256" key="2">
    <source>
        <dbReference type="ARBA" id="ARBA00023043"/>
    </source>
</evidence>
<dbReference type="PANTHER" id="PTHR24198">
    <property type="entry name" value="ANKYRIN REPEAT AND PROTEIN KINASE DOMAIN-CONTAINING PROTEIN"/>
    <property type="match status" value="1"/>
</dbReference>
<protein>
    <submittedName>
        <fullName evidence="5">AAEL006754-PA</fullName>
    </submittedName>
</protein>
<feature type="coiled-coil region" evidence="4">
    <location>
        <begin position="592"/>
        <end position="619"/>
    </location>
</feature>
<reference evidence="5" key="3">
    <citation type="submission" date="2012-09" db="EMBL/GenBank/DDBJ databases">
        <authorList>
            <consortium name="VectorBase"/>
        </authorList>
    </citation>
    <scope>NUCLEOTIDE SEQUENCE</scope>
    <source>
        <strain evidence="5">Liverpool</strain>
    </source>
</reference>
<dbReference type="VEuPathDB" id="VectorBase:AAEL006754"/>
<sequence length="1215" mass="140285">MDESFDRIVLTLAKRFAKYSKYFYVESGIAIHKDFHNYIAIFHQIESMESQLTIVEHRFSKEDYRHVTSRDDIFAKLQQSLPEGVQPPVHTKHVLILANHRETITEDDVEVVDQKELHMEYVSGHSQVLQNALRAARLDQEFGAQNIYEILLTHENSEKPLKELLISEKSEKSISKGTYYRLDPIAKNAMPLMELYESPRGTELGVFLIREAPRNYPLITLIQPVRELSDITAQTRFIVSDAVSFEAVCERCPTARCHEVIFREDYGLVYWQRSSGPTNDLAPFLSTAGVDHYERCIPPSHWLNVIYAERTSGKTEFLRFLEKEFRRVKPFGWVRMVDGEELRGIVELTVQDGLIKLGGVHTDRELEVLKIFMKGKQDMLLLIDHVDHLGNELVRFLKGLEELEGAVKVWIAAGPKTRNTIESNFPIVRHEFPVLDESEQATYLKIKIPNAPNDQVENMLDSARKQNLYDADGHPITHPYTGNVFHLQLLADVGLTEDQSKYEPELLEAFVMKHCPADRLEEIEKRCYETVVNDHCDPEVKHLCLYSTVVEYLAARYLAKHHEYVSLEVLRNHKYLGNLLDRIITKNCPLSRSVLNKNIDEVRANLDQYETAIDVLQRTPLHLCHEALLIAEVLITAVGINLEACCLLSNYTPLQMADERQDWQLVNLLINNGASTNFQNLRLRMMPSADLTKVLNDCIMYNFPDVIRWILDNRPDIRITQSTIYTISVYEEFDQELAFRILELAYDQDLPSREAPYRYMWGNTALHLAAYSNNLKLCRFLVEKLQFDVDAVDYSRNTVLHEATDVAVVKYLRSKSAKNIDQDTPMDEGESNEAPQDPQESVFFRACYSDNLDLVRNEVEREGWDPLKQEHGTYGLIRAAAWGSLPIVQYLYDAGFRDHLDLEDDTHYTALATAVRFENLEVVKFLVEKGADTSKIFDTPSNRELLKFMIDTFDFKPTVNFEGLAKLTIEELRETQFDYYTKDEYGKLFLHYYVEFHDNPEVLRFLLTKYDNVDLECEETGRTALHEALAAHNPKFVDVLLEAGADYRKRCSKSGQSVLHFAALAQDRRLLDLFLAKPDMDIDDRNNEGETIMFLLQAGSFALYQYLVDRYGLNVNAQDNLGQTKMHKAIISQSYFNLQDLEVLLREVGANQNITDHTGRLPLHYAVEYDNSKAVRLMQRYGYLGLHVKDQDGKSPWMLAEELNRDDILEIFRSL</sequence>
<proteinExistence type="predicted"/>
<dbReference type="PROSITE" id="PS50088">
    <property type="entry name" value="ANK_REPEAT"/>
    <property type="match status" value="4"/>
</dbReference>
<name>Q174Y0_AEDAE</name>
<dbReference type="EMBL" id="CH477404">
    <property type="protein sequence ID" value="EAT41651.1"/>
    <property type="molecule type" value="Genomic_DNA"/>
</dbReference>
<keyword evidence="2 3" id="KW-0040">ANK repeat</keyword>
<dbReference type="Proteomes" id="UP000682892">
    <property type="component" value="Chromosome 2"/>
</dbReference>
<reference evidence="5" key="2">
    <citation type="journal article" date="2007" name="Science">
        <title>Genome sequence of Aedes aegypti, a major arbovirus vector.</title>
        <authorList>
            <person name="Nene V."/>
            <person name="Wortman J.R."/>
            <person name="Lawson D."/>
            <person name="Haas B."/>
            <person name="Kodira C."/>
            <person name="Tu Z.J."/>
            <person name="Loftus B."/>
            <person name="Xi Z."/>
            <person name="Megy K."/>
            <person name="Grabherr M."/>
            <person name="Ren Q."/>
            <person name="Zdobnov E.M."/>
            <person name="Lobo N.F."/>
            <person name="Campbell K.S."/>
            <person name="Brown S.E."/>
            <person name="Bonaldo M.F."/>
            <person name="Zhu J."/>
            <person name="Sinkins S.P."/>
            <person name="Hogenkamp D.G."/>
            <person name="Amedeo P."/>
            <person name="Arensburger P."/>
            <person name="Atkinson P.W."/>
            <person name="Bidwell S."/>
            <person name="Biedler J."/>
            <person name="Birney E."/>
            <person name="Bruggner R.V."/>
            <person name="Costas J."/>
            <person name="Coy M.R."/>
            <person name="Crabtree J."/>
            <person name="Crawford M."/>
            <person name="Debruyn B."/>
            <person name="Decaprio D."/>
            <person name="Eiglmeier K."/>
            <person name="Eisenstadt E."/>
            <person name="El-Dorry H."/>
            <person name="Gelbart W.M."/>
            <person name="Gomes S.L."/>
            <person name="Hammond M."/>
            <person name="Hannick L.I."/>
            <person name="Hogan J.R."/>
            <person name="Holmes M.H."/>
            <person name="Jaffe D."/>
            <person name="Johnston J.S."/>
            <person name="Kennedy R.C."/>
            <person name="Koo H."/>
            <person name="Kravitz S."/>
            <person name="Kriventseva E.V."/>
            <person name="Kulp D."/>
            <person name="Labutti K."/>
            <person name="Lee E."/>
            <person name="Li S."/>
            <person name="Lovin D.D."/>
            <person name="Mao C."/>
            <person name="Mauceli E."/>
            <person name="Menck C.F."/>
            <person name="Miller J.R."/>
            <person name="Montgomery P."/>
            <person name="Mori A."/>
            <person name="Nascimento A.L."/>
            <person name="Naveira H.F."/>
            <person name="Nusbaum C."/>
            <person name="O'leary S."/>
            <person name="Orvis J."/>
            <person name="Pertea M."/>
            <person name="Quesneville H."/>
            <person name="Reidenbach K.R."/>
            <person name="Rogers Y.H."/>
            <person name="Roth C.W."/>
            <person name="Schneider J.R."/>
            <person name="Schatz M."/>
            <person name="Shumway M."/>
            <person name="Stanke M."/>
            <person name="Stinson E.O."/>
            <person name="Tubio J.M."/>
            <person name="Vanzee J.P."/>
            <person name="Verjovski-Almeida S."/>
            <person name="Werner D."/>
            <person name="White O."/>
            <person name="Wyder S."/>
            <person name="Zeng Q."/>
            <person name="Zhao Q."/>
            <person name="Zhao Y."/>
            <person name="Hill C.A."/>
            <person name="Raikhel A.S."/>
            <person name="Soares M.B."/>
            <person name="Knudson D.L."/>
            <person name="Lee N.H."/>
            <person name="Galagan J."/>
            <person name="Salzberg S.L."/>
            <person name="Paulsen I.T."/>
            <person name="Dimopoulos G."/>
            <person name="Collins F.H."/>
            <person name="Birren B."/>
            <person name="Fraser-Liggett C.M."/>
            <person name="Severson D.W."/>
        </authorList>
    </citation>
    <scope>NUCLEOTIDE SEQUENCE [LARGE SCALE GENOMIC DNA]</scope>
    <source>
        <strain evidence="5">Liverpool</strain>
    </source>
</reference>
<evidence type="ECO:0000256" key="3">
    <source>
        <dbReference type="PROSITE-ProRule" id="PRU00023"/>
    </source>
</evidence>
<dbReference type="InterPro" id="IPR002110">
    <property type="entry name" value="Ankyrin_rpt"/>
</dbReference>
<feature type="repeat" description="ANK" evidence="3">
    <location>
        <begin position="761"/>
        <end position="784"/>
    </location>
</feature>
<keyword evidence="4" id="KW-0175">Coiled coil</keyword>
<dbReference type="InterPro" id="IPR036770">
    <property type="entry name" value="Ankyrin_rpt-contain_sf"/>
</dbReference>
<dbReference type="PRINTS" id="PR01415">
    <property type="entry name" value="ANKYRIN"/>
</dbReference>
<keyword evidence="1" id="KW-0677">Repeat</keyword>
<dbReference type="Pfam" id="PF12796">
    <property type="entry name" value="Ank_2"/>
    <property type="match status" value="3"/>
</dbReference>
<dbReference type="OMA" id="LVYWQRS"/>
<dbReference type="PaxDb" id="7159-AAEL006754-PA"/>
<gene>
    <name evidence="5" type="ORF">AaeL_AAEL006754</name>
</gene>
<dbReference type="HOGENOM" id="CLU_284880_0_0_1"/>
<dbReference type="Gene3D" id="1.25.40.20">
    <property type="entry name" value="Ankyrin repeat-containing domain"/>
    <property type="match status" value="2"/>
</dbReference>
<evidence type="ECO:0000256" key="4">
    <source>
        <dbReference type="SAM" id="Coils"/>
    </source>
</evidence>
<dbReference type="STRING" id="7159.Q174Y0"/>
<dbReference type="PANTHER" id="PTHR24198:SF165">
    <property type="entry name" value="ANKYRIN REPEAT-CONTAINING PROTEIN-RELATED"/>
    <property type="match status" value="1"/>
</dbReference>
<dbReference type="OrthoDB" id="9995210at2759"/>
<dbReference type="PhylomeDB" id="Q174Y0"/>
<dbReference type="PROSITE" id="PS50297">
    <property type="entry name" value="ANK_REP_REGION"/>
    <property type="match status" value="4"/>
</dbReference>
<feature type="repeat" description="ANK" evidence="3">
    <location>
        <begin position="906"/>
        <end position="938"/>
    </location>
</feature>
<dbReference type="SMART" id="SM00248">
    <property type="entry name" value="ANK"/>
    <property type="match status" value="10"/>
</dbReference>
<evidence type="ECO:0000313" key="5">
    <source>
        <dbReference type="EMBL" id="EAT41651.1"/>
    </source>
</evidence>